<dbReference type="InterPro" id="IPR015797">
    <property type="entry name" value="NUDIX_hydrolase-like_dom_sf"/>
</dbReference>
<dbReference type="InterPro" id="IPR036388">
    <property type="entry name" value="WH-like_DNA-bd_sf"/>
</dbReference>
<dbReference type="PANTHER" id="PTHR43736:SF1">
    <property type="entry name" value="DIHYDRONEOPTERIN TRIPHOSPHATE DIPHOSPHATASE"/>
    <property type="match status" value="1"/>
</dbReference>
<protein>
    <submittedName>
        <fullName evidence="4">NUDIX domain-containing protein</fullName>
    </submittedName>
</protein>
<dbReference type="InterPro" id="IPR020084">
    <property type="entry name" value="NUDIX_hydrolase_CS"/>
</dbReference>
<dbReference type="PROSITE" id="PS00893">
    <property type="entry name" value="NUDIX_BOX"/>
    <property type="match status" value="1"/>
</dbReference>
<feature type="domain" description="Nudix hydrolase" evidence="3">
    <location>
        <begin position="23"/>
        <end position="177"/>
    </location>
</feature>
<proteinExistence type="inferred from homology"/>
<dbReference type="Gene3D" id="3.90.79.10">
    <property type="entry name" value="Nucleoside Triphosphate Pyrophosphohydrolase"/>
    <property type="match status" value="1"/>
</dbReference>
<evidence type="ECO:0000313" key="5">
    <source>
        <dbReference type="Proteomes" id="UP001418796"/>
    </source>
</evidence>
<dbReference type="Gene3D" id="1.10.10.10">
    <property type="entry name" value="Winged helix-like DNA-binding domain superfamily/Winged helix DNA-binding domain"/>
    <property type="match status" value="1"/>
</dbReference>
<evidence type="ECO:0000256" key="2">
    <source>
        <dbReference type="ARBA" id="ARBA00022801"/>
    </source>
</evidence>
<evidence type="ECO:0000313" key="4">
    <source>
        <dbReference type="EMBL" id="MEN0644039.1"/>
    </source>
</evidence>
<dbReference type="RefSeq" id="WP_343130819.1">
    <property type="nucleotide sequence ID" value="NZ_JBCITK010000001.1"/>
</dbReference>
<dbReference type="PROSITE" id="PS51462">
    <property type="entry name" value="NUDIX"/>
    <property type="match status" value="1"/>
</dbReference>
<evidence type="ECO:0000259" key="3">
    <source>
        <dbReference type="PROSITE" id="PS51462"/>
    </source>
</evidence>
<organism evidence="4 5">
    <name type="scientific">Alkalicoccobacillus gibsonii</name>
    <dbReference type="NCBI Taxonomy" id="79881"/>
    <lineage>
        <taxon>Bacteria</taxon>
        <taxon>Bacillati</taxon>
        <taxon>Bacillota</taxon>
        <taxon>Bacilli</taxon>
        <taxon>Bacillales</taxon>
        <taxon>Bacillaceae</taxon>
        <taxon>Alkalicoccobacillus</taxon>
    </lineage>
</organism>
<sequence length="263" mass="29704">MSTNDQALKQYDSNKYRTPDGYTSDIAVFTIVATEQRAYKPPKMKLALMLIQRAALNAEGDPNIEANKWALPGGFVQESETAFEAAKRELHEETNIQDIHLKHFGVYDEPGRDPRGWIISNAHYAIVSENKISMRKANDDAAEVKLFSMDQLQKLSQESKLAFDHDEIIQAAIQQIKADLLQTTVAKEFLPNTFTFSELQAVLLTVTDDPAIKSNQAFIRKIKSLPFLEAVPGQTTQRTSKTPTQLYTFVEMDVLKPIYTAKY</sequence>
<dbReference type="Pfam" id="PF21906">
    <property type="entry name" value="WHD_NrtR"/>
    <property type="match status" value="1"/>
</dbReference>
<gene>
    <name evidence="4" type="ORF">MKY91_12825</name>
</gene>
<dbReference type="EMBL" id="JBCITK010000001">
    <property type="protein sequence ID" value="MEN0644039.1"/>
    <property type="molecule type" value="Genomic_DNA"/>
</dbReference>
<dbReference type="SUPFAM" id="SSF55811">
    <property type="entry name" value="Nudix"/>
    <property type="match status" value="1"/>
</dbReference>
<dbReference type="Pfam" id="PF00293">
    <property type="entry name" value="NUDIX"/>
    <property type="match status" value="1"/>
</dbReference>
<comment type="caution">
    <text evidence="4">The sequence shown here is derived from an EMBL/GenBank/DDBJ whole genome shotgun (WGS) entry which is preliminary data.</text>
</comment>
<name>A0ABU9VJH3_9BACI</name>
<dbReference type="PANTHER" id="PTHR43736">
    <property type="entry name" value="ADP-RIBOSE PYROPHOSPHATASE"/>
    <property type="match status" value="1"/>
</dbReference>
<dbReference type="InterPro" id="IPR036390">
    <property type="entry name" value="WH_DNA-bd_sf"/>
</dbReference>
<reference evidence="4 5" key="1">
    <citation type="submission" date="2024-03" db="EMBL/GenBank/DDBJ databases">
        <title>Bacilli Hybrid Assemblies.</title>
        <authorList>
            <person name="Kovac J."/>
        </authorList>
    </citation>
    <scope>NUCLEOTIDE SEQUENCE [LARGE SCALE GENOMIC DNA]</scope>
    <source>
        <strain evidence="4 5">FSL R7-0666</strain>
    </source>
</reference>
<dbReference type="CDD" id="cd18873">
    <property type="entry name" value="NUDIX_NadM_like"/>
    <property type="match status" value="1"/>
</dbReference>
<accession>A0ABU9VJH3</accession>
<keyword evidence="5" id="KW-1185">Reference proteome</keyword>
<dbReference type="Proteomes" id="UP001418796">
    <property type="component" value="Unassembled WGS sequence"/>
</dbReference>
<keyword evidence="2" id="KW-0378">Hydrolase</keyword>
<dbReference type="InterPro" id="IPR000086">
    <property type="entry name" value="NUDIX_hydrolase_dom"/>
</dbReference>
<evidence type="ECO:0000256" key="1">
    <source>
        <dbReference type="ARBA" id="ARBA00005582"/>
    </source>
</evidence>
<dbReference type="SUPFAM" id="SSF46785">
    <property type="entry name" value="Winged helix' DNA-binding domain"/>
    <property type="match status" value="1"/>
</dbReference>
<comment type="similarity">
    <text evidence="1">Belongs to the Nudix hydrolase family.</text>
</comment>
<dbReference type="InterPro" id="IPR054105">
    <property type="entry name" value="WHD_NrtR"/>
</dbReference>